<dbReference type="Pfam" id="PF01168">
    <property type="entry name" value="Ala_racemase_N"/>
    <property type="match status" value="1"/>
</dbReference>
<dbReference type="CDD" id="cd00635">
    <property type="entry name" value="PLPDE_III_YBL036c_like"/>
    <property type="match status" value="1"/>
</dbReference>
<comment type="similarity">
    <text evidence="2 4">Belongs to the pyridoxal phosphate-binding protein YggS/PROSC family.</text>
</comment>
<evidence type="ECO:0000256" key="3">
    <source>
        <dbReference type="PIRSR" id="PIRSR004848-1"/>
    </source>
</evidence>
<dbReference type="PANTHER" id="PTHR10146">
    <property type="entry name" value="PROLINE SYNTHETASE CO-TRANSCRIBED BACTERIAL HOMOLOG PROTEIN"/>
    <property type="match status" value="1"/>
</dbReference>
<dbReference type="RefSeq" id="WP_038502571.1">
    <property type="nucleotide sequence ID" value="NZ_CP007490.1"/>
</dbReference>
<comment type="cofactor">
    <cofactor evidence="3">
        <name>pyridoxal 5'-phosphate</name>
        <dbReference type="ChEBI" id="CHEBI:597326"/>
    </cofactor>
</comment>
<dbReference type="EMBL" id="CP007490">
    <property type="protein sequence ID" value="AIC47657.1"/>
    <property type="molecule type" value="Genomic_DNA"/>
</dbReference>
<dbReference type="Proteomes" id="UP000067708">
    <property type="component" value="Chromosome"/>
</dbReference>
<evidence type="ECO:0000313" key="6">
    <source>
        <dbReference type="EMBL" id="AIC47657.1"/>
    </source>
</evidence>
<evidence type="ECO:0000259" key="5">
    <source>
        <dbReference type="Pfam" id="PF01168"/>
    </source>
</evidence>
<dbReference type="GO" id="GO:0030170">
    <property type="term" value="F:pyridoxal phosphate binding"/>
    <property type="evidence" value="ECO:0007669"/>
    <property type="project" value="UniProtKB-UniRule"/>
</dbReference>
<sequence length="231" mass="25045">MSSLGQRLAEVESRISIAAASAGRDRSEIELIVVSKNHPAQLVVELLNLGVRAFGENRDQEAKPKAAQVAELVASKDFDYKWHFIGQLQSNKVRSALSYSSVIHSVDRQSLLDAIIKAVAERSDPLDVFIQLNLTDDPGRGGIEPKHLEPFAEQVLAIKNLNLLGVMGVASLERAPEVDFETILKASESLTRIAPTAKFISAGMSEDFEAAISFGATHLRVGSAITGKRQN</sequence>
<dbReference type="HOGENOM" id="CLU_059988_0_0_11"/>
<dbReference type="Gene3D" id="3.20.20.10">
    <property type="entry name" value="Alanine racemase"/>
    <property type="match status" value="1"/>
</dbReference>
<evidence type="ECO:0000313" key="7">
    <source>
        <dbReference type="Proteomes" id="UP000067708"/>
    </source>
</evidence>
<dbReference type="eggNOG" id="COG0325">
    <property type="taxonomic scope" value="Bacteria"/>
</dbReference>
<dbReference type="AlphaFoldDB" id="A0A060JGM8"/>
<comment type="function">
    <text evidence="2">Pyridoxal 5'-phosphate (PLP)-binding protein, which is involved in PLP homeostasis.</text>
</comment>
<dbReference type="OrthoDB" id="9804072at2"/>
<dbReference type="InterPro" id="IPR011078">
    <property type="entry name" value="PyrdxlP_homeostasis"/>
</dbReference>
<name>A0A060JGM8_9MICO</name>
<dbReference type="SUPFAM" id="SSF51419">
    <property type="entry name" value="PLP-binding barrel"/>
    <property type="match status" value="1"/>
</dbReference>
<reference evidence="6 7" key="1">
    <citation type="journal article" date="2014" name="Int. J. Syst. Evol. Microbiol.">
        <title>Rhodoluna lacicola gen. nov., sp. nov., a planktonic freshwater bacterium with stream-lined genome.</title>
        <authorList>
            <person name="Hahn M."/>
            <person name="Schmidt J."/>
            <person name="Taipale S.J."/>
            <person name="Doolittle W.F."/>
            <person name="Koll U."/>
        </authorList>
    </citation>
    <scope>NUCLEOTIDE SEQUENCE [LARGE SCALE GENOMIC DNA]</scope>
    <source>
        <strain evidence="6 7">MWH-Ta8</strain>
    </source>
</reference>
<dbReference type="PATRIC" id="fig|529884.3.peg.817"/>
<keyword evidence="1 2" id="KW-0663">Pyridoxal phosphate</keyword>
<evidence type="ECO:0000256" key="2">
    <source>
        <dbReference type="HAMAP-Rule" id="MF_02087"/>
    </source>
</evidence>
<protein>
    <recommendedName>
        <fullName evidence="2">Pyridoxal phosphate homeostasis protein</fullName>
        <shortName evidence="2">PLP homeostasis protein</shortName>
    </recommendedName>
</protein>
<dbReference type="InterPro" id="IPR029066">
    <property type="entry name" value="PLP-binding_barrel"/>
</dbReference>
<evidence type="ECO:0000256" key="4">
    <source>
        <dbReference type="RuleBase" id="RU004514"/>
    </source>
</evidence>
<dbReference type="KEGG" id="rla:Rhola_00008550"/>
<proteinExistence type="inferred from homology"/>
<dbReference type="STRING" id="529884.Rhola_00008550"/>
<dbReference type="PANTHER" id="PTHR10146:SF14">
    <property type="entry name" value="PYRIDOXAL PHOSPHATE HOMEOSTASIS PROTEIN"/>
    <property type="match status" value="1"/>
</dbReference>
<dbReference type="PIRSF" id="PIRSF004848">
    <property type="entry name" value="YBL036c_PLPDEIII"/>
    <property type="match status" value="1"/>
</dbReference>
<dbReference type="NCBIfam" id="TIGR00044">
    <property type="entry name" value="YggS family pyridoxal phosphate-dependent enzyme"/>
    <property type="match status" value="1"/>
</dbReference>
<feature type="domain" description="Alanine racemase N-terminal" evidence="5">
    <location>
        <begin position="30"/>
        <end position="228"/>
    </location>
</feature>
<dbReference type="InterPro" id="IPR001608">
    <property type="entry name" value="Ala_racemase_N"/>
</dbReference>
<feature type="modified residue" description="N6-(pyridoxal phosphate)lysine" evidence="2 3">
    <location>
        <position position="36"/>
    </location>
</feature>
<keyword evidence="7" id="KW-1185">Reference proteome</keyword>
<organism evidence="6 7">
    <name type="scientific">Rhodoluna lacicola</name>
    <dbReference type="NCBI Taxonomy" id="529884"/>
    <lineage>
        <taxon>Bacteria</taxon>
        <taxon>Bacillati</taxon>
        <taxon>Actinomycetota</taxon>
        <taxon>Actinomycetes</taxon>
        <taxon>Micrococcales</taxon>
        <taxon>Microbacteriaceae</taxon>
        <taxon>Luna cluster</taxon>
        <taxon>Luna-1 subcluster</taxon>
        <taxon>Rhodoluna</taxon>
    </lineage>
</organism>
<gene>
    <name evidence="6" type="ORF">Rhola_00008550</name>
</gene>
<accession>A0A060JGM8</accession>
<evidence type="ECO:0000256" key="1">
    <source>
        <dbReference type="ARBA" id="ARBA00022898"/>
    </source>
</evidence>
<dbReference type="HAMAP" id="MF_02087">
    <property type="entry name" value="PLP_homeostasis"/>
    <property type="match status" value="1"/>
</dbReference>